<keyword evidence="2" id="KW-0378">Hydrolase</keyword>
<dbReference type="RefSeq" id="WP_231444801.1">
    <property type="nucleotide sequence ID" value="NZ_JAJOMB010000012.1"/>
</dbReference>
<dbReference type="GO" id="GO:0009254">
    <property type="term" value="P:peptidoglycan turnover"/>
    <property type="evidence" value="ECO:0007669"/>
    <property type="project" value="TreeGrafter"/>
</dbReference>
<accession>A0A9X1SVC6</accession>
<dbReference type="Gene3D" id="3.20.20.300">
    <property type="entry name" value="Glycoside hydrolase, family 3, N-terminal domain"/>
    <property type="match status" value="1"/>
</dbReference>
<dbReference type="InterPro" id="IPR036962">
    <property type="entry name" value="Glyco_hydro_3_N_sf"/>
</dbReference>
<evidence type="ECO:0000256" key="1">
    <source>
        <dbReference type="ARBA" id="ARBA00005336"/>
    </source>
</evidence>
<protein>
    <recommendedName>
        <fullName evidence="6">Glycoside hydrolase family 3 N-terminal domain-containing protein</fullName>
    </recommendedName>
</protein>
<evidence type="ECO:0000313" key="8">
    <source>
        <dbReference type="Proteomes" id="UP001138997"/>
    </source>
</evidence>
<dbReference type="SUPFAM" id="SSF51445">
    <property type="entry name" value="(Trans)glycosidases"/>
    <property type="match status" value="1"/>
</dbReference>
<comment type="similarity">
    <text evidence="1">Belongs to the glycosyl hydrolase 3 family.</text>
</comment>
<feature type="domain" description="Glycoside hydrolase family 3 N-terminal" evidence="6">
    <location>
        <begin position="85"/>
        <end position="409"/>
    </location>
</feature>
<dbReference type="PROSITE" id="PS51257">
    <property type="entry name" value="PROKAR_LIPOPROTEIN"/>
    <property type="match status" value="1"/>
</dbReference>
<dbReference type="EMBL" id="JAJOMB010000012">
    <property type="protein sequence ID" value="MCD5313526.1"/>
    <property type="molecule type" value="Genomic_DNA"/>
</dbReference>
<dbReference type="InterPro" id="IPR050226">
    <property type="entry name" value="NagZ_Beta-hexosaminidase"/>
</dbReference>
<evidence type="ECO:0000313" key="7">
    <source>
        <dbReference type="EMBL" id="MCD5313526.1"/>
    </source>
</evidence>
<reference evidence="7" key="1">
    <citation type="submission" date="2021-11" db="EMBL/GenBank/DDBJ databases">
        <title>Streptomyces corallinus and Kineosporia corallina sp. nov., two new coral-derived marine actinobacteria.</title>
        <authorList>
            <person name="Buangrab K."/>
            <person name="Sutthacheep M."/>
            <person name="Yeemin T."/>
            <person name="Harunari E."/>
            <person name="Igarashi Y."/>
            <person name="Sripreechasak P."/>
            <person name="Kanchanasin P."/>
            <person name="Tanasupawat S."/>
            <person name="Phongsopitanun W."/>
        </authorList>
    </citation>
    <scope>NUCLEOTIDE SEQUENCE</scope>
    <source>
        <strain evidence="7">JCM 31032</strain>
    </source>
</reference>
<dbReference type="Pfam" id="PF00933">
    <property type="entry name" value="Glyco_hydro_3"/>
    <property type="match status" value="1"/>
</dbReference>
<gene>
    <name evidence="7" type="ORF">LR394_21695</name>
</gene>
<dbReference type="PROSITE" id="PS00775">
    <property type="entry name" value="GLYCOSYL_HYDROL_F3"/>
    <property type="match status" value="1"/>
</dbReference>
<keyword evidence="8" id="KW-1185">Reference proteome</keyword>
<keyword evidence="5" id="KW-0732">Signal</keyword>
<sequence>MIVASRQHRRYGLARSGAVTSLLVSGLVLAGCSSSDEPEAQPGQPGVSPTADSRDLPTGTGTASPEATTDPAEACVQSAVSAMTTAEQAGQLVMAGTPLTDADAVVPVVKRNHLGSVFLHGRSSRSAAGLKKEINRIPAMQAGEATIEPLVSIDQEGGNVQSLRGARWGNLPAARKQGEWDPAQLTQETEAWAEDLAKAGITMNLAPVADVVPSGTEDRNPPIGKYGREYGTSSTQVADAVARVTQALQAQNVVATVKHFPGLGRVSLNTDLSANVIDTRTSADDAYLQPFVAGMEAGAGAVMMSSATYDRIDSENRAVFSPTVITELLRGQLGWQGVVMTDDVGAAKAVADVKPGQRAVRFVDAGGDLVLTVEPGLAREMMRALATKGANDADFGDKIEAAATRVLTLKQTAGLLTCSPEAGSTTS</sequence>
<feature type="chain" id="PRO_5040831257" description="Glycoside hydrolase family 3 N-terminal domain-containing protein" evidence="5">
    <location>
        <begin position="31"/>
        <end position="427"/>
    </location>
</feature>
<feature type="signal peptide" evidence="5">
    <location>
        <begin position="1"/>
        <end position="30"/>
    </location>
</feature>
<dbReference type="AlphaFoldDB" id="A0A9X1SVC6"/>
<dbReference type="GO" id="GO:0004553">
    <property type="term" value="F:hydrolase activity, hydrolyzing O-glycosyl compounds"/>
    <property type="evidence" value="ECO:0007669"/>
    <property type="project" value="InterPro"/>
</dbReference>
<dbReference type="InterPro" id="IPR001764">
    <property type="entry name" value="Glyco_hydro_3_N"/>
</dbReference>
<feature type="region of interest" description="Disordered" evidence="4">
    <location>
        <begin position="33"/>
        <end position="71"/>
    </location>
</feature>
<dbReference type="InterPro" id="IPR017853">
    <property type="entry name" value="GH"/>
</dbReference>
<proteinExistence type="inferred from homology"/>
<keyword evidence="3" id="KW-0326">Glycosidase</keyword>
<evidence type="ECO:0000256" key="2">
    <source>
        <dbReference type="ARBA" id="ARBA00022801"/>
    </source>
</evidence>
<organism evidence="7 8">
    <name type="scientific">Kineosporia babensis</name>
    <dbReference type="NCBI Taxonomy" id="499548"/>
    <lineage>
        <taxon>Bacteria</taxon>
        <taxon>Bacillati</taxon>
        <taxon>Actinomycetota</taxon>
        <taxon>Actinomycetes</taxon>
        <taxon>Kineosporiales</taxon>
        <taxon>Kineosporiaceae</taxon>
        <taxon>Kineosporia</taxon>
    </lineage>
</organism>
<evidence type="ECO:0000256" key="5">
    <source>
        <dbReference type="SAM" id="SignalP"/>
    </source>
</evidence>
<dbReference type="GO" id="GO:0005975">
    <property type="term" value="P:carbohydrate metabolic process"/>
    <property type="evidence" value="ECO:0007669"/>
    <property type="project" value="InterPro"/>
</dbReference>
<evidence type="ECO:0000256" key="4">
    <source>
        <dbReference type="SAM" id="MobiDB-lite"/>
    </source>
</evidence>
<name>A0A9X1SVC6_9ACTN</name>
<dbReference type="PANTHER" id="PTHR30480">
    <property type="entry name" value="BETA-HEXOSAMINIDASE-RELATED"/>
    <property type="match status" value="1"/>
</dbReference>
<dbReference type="PANTHER" id="PTHR30480:SF16">
    <property type="entry name" value="GLYCOSIDE HYDROLASE FAMILY 3 DOMAIN PROTEIN"/>
    <property type="match status" value="1"/>
</dbReference>
<dbReference type="Proteomes" id="UP001138997">
    <property type="component" value="Unassembled WGS sequence"/>
</dbReference>
<evidence type="ECO:0000259" key="6">
    <source>
        <dbReference type="Pfam" id="PF00933"/>
    </source>
</evidence>
<comment type="caution">
    <text evidence="7">The sequence shown here is derived from an EMBL/GenBank/DDBJ whole genome shotgun (WGS) entry which is preliminary data.</text>
</comment>
<evidence type="ECO:0000256" key="3">
    <source>
        <dbReference type="ARBA" id="ARBA00023295"/>
    </source>
</evidence>
<dbReference type="InterPro" id="IPR019800">
    <property type="entry name" value="Glyco_hydro_3_AS"/>
</dbReference>